<feature type="transmembrane region" description="Helical" evidence="10">
    <location>
        <begin position="76"/>
        <end position="95"/>
    </location>
</feature>
<dbReference type="PROSITE" id="PS01327">
    <property type="entry name" value="MSCL"/>
    <property type="match status" value="1"/>
</dbReference>
<keyword evidence="9 10" id="KW-0407">Ion channel</keyword>
<evidence type="ECO:0000256" key="5">
    <source>
        <dbReference type="ARBA" id="ARBA00022692"/>
    </source>
</evidence>
<comment type="similarity">
    <text evidence="2 10">Belongs to the MscL family.</text>
</comment>
<dbReference type="Pfam" id="PF01741">
    <property type="entry name" value="MscL"/>
    <property type="match status" value="1"/>
</dbReference>
<dbReference type="HAMAP" id="MF_00115">
    <property type="entry name" value="MscL"/>
    <property type="match status" value="1"/>
</dbReference>
<evidence type="ECO:0000256" key="4">
    <source>
        <dbReference type="ARBA" id="ARBA00022475"/>
    </source>
</evidence>
<evidence type="ECO:0000313" key="11">
    <source>
        <dbReference type="EMBL" id="ADP85067.1"/>
    </source>
</evidence>
<dbReference type="InterPro" id="IPR001185">
    <property type="entry name" value="MS_channel"/>
</dbReference>
<comment type="subcellular location">
    <subcellularLocation>
        <location evidence="1 10">Cell membrane</location>
        <topology evidence="1 10">Multi-pass membrane protein</topology>
    </subcellularLocation>
</comment>
<dbReference type="InterPro" id="IPR019823">
    <property type="entry name" value="Mechanosensitive_channel_CS"/>
</dbReference>
<feature type="transmembrane region" description="Helical" evidence="10">
    <location>
        <begin position="12"/>
        <end position="34"/>
    </location>
</feature>
<comment type="function">
    <text evidence="10">Channel that opens in response to stretch forces in the membrane lipid bilayer. May participate in the regulation of osmotic pressure changes within the cell.</text>
</comment>
<dbReference type="HOGENOM" id="CLU_095787_1_0_11"/>
<dbReference type="FunCoup" id="E3IYJ6">
    <property type="interactions" value="25"/>
</dbReference>
<protein>
    <recommendedName>
        <fullName evidence="10">Large-conductance mechanosensitive channel</fullName>
    </recommendedName>
</protein>
<evidence type="ECO:0000256" key="8">
    <source>
        <dbReference type="ARBA" id="ARBA00023136"/>
    </source>
</evidence>
<dbReference type="GO" id="GO:0008381">
    <property type="term" value="F:mechanosensitive monoatomic ion channel activity"/>
    <property type="evidence" value="ECO:0007669"/>
    <property type="project" value="UniProtKB-UniRule"/>
</dbReference>
<comment type="subunit">
    <text evidence="10">Homopentamer.</text>
</comment>
<dbReference type="InterPro" id="IPR036019">
    <property type="entry name" value="MscL_channel"/>
</dbReference>
<keyword evidence="8 10" id="KW-0472">Membrane</keyword>
<keyword evidence="3 10" id="KW-0813">Transport</keyword>
<dbReference type="AlphaFoldDB" id="E3IYJ6"/>
<dbReference type="PANTHER" id="PTHR30266">
    <property type="entry name" value="MECHANOSENSITIVE CHANNEL MSCL"/>
    <property type="match status" value="1"/>
</dbReference>
<evidence type="ECO:0000256" key="1">
    <source>
        <dbReference type="ARBA" id="ARBA00004651"/>
    </source>
</evidence>
<keyword evidence="7 10" id="KW-0406">Ion transport</keyword>
<evidence type="ECO:0000256" key="2">
    <source>
        <dbReference type="ARBA" id="ARBA00007254"/>
    </source>
</evidence>
<sequence length="144" mass="15554">MRNTLQGFKNFLMRGNIIDLAVAVVVGTAFTALVKSLVDNILTPLIAAIAGKPSFQGLTFRIHHSTFTYGLFINDAISFLIVAAVIYFLVVMPLAKISERRRSGETPTQDDPVLSDEALLLVEIRDLLAARGTAGQASEPPKGL</sequence>
<evidence type="ECO:0000256" key="6">
    <source>
        <dbReference type="ARBA" id="ARBA00022989"/>
    </source>
</evidence>
<proteinExistence type="inferred from homology"/>
<dbReference type="PANTHER" id="PTHR30266:SF2">
    <property type="entry name" value="LARGE-CONDUCTANCE MECHANOSENSITIVE CHANNEL"/>
    <property type="match status" value="1"/>
</dbReference>
<dbReference type="InterPro" id="IPR037673">
    <property type="entry name" value="MSC/AndL"/>
</dbReference>
<evidence type="ECO:0000313" key="12">
    <source>
        <dbReference type="Proteomes" id="UP000002484"/>
    </source>
</evidence>
<dbReference type="GO" id="GO:0005886">
    <property type="term" value="C:plasma membrane"/>
    <property type="evidence" value="ECO:0007669"/>
    <property type="project" value="UniProtKB-SubCell"/>
</dbReference>
<keyword evidence="12" id="KW-1185">Reference proteome</keyword>
<evidence type="ECO:0000256" key="7">
    <source>
        <dbReference type="ARBA" id="ARBA00023065"/>
    </source>
</evidence>
<dbReference type="NCBIfam" id="TIGR00220">
    <property type="entry name" value="mscL"/>
    <property type="match status" value="1"/>
</dbReference>
<dbReference type="Proteomes" id="UP000002484">
    <property type="component" value="Chromosome"/>
</dbReference>
<dbReference type="SUPFAM" id="SSF81330">
    <property type="entry name" value="Gated mechanosensitive channel"/>
    <property type="match status" value="1"/>
</dbReference>
<accession>E3IYJ6</accession>
<evidence type="ECO:0000256" key="9">
    <source>
        <dbReference type="ARBA" id="ARBA00023303"/>
    </source>
</evidence>
<keyword evidence="5 10" id="KW-0812">Transmembrane</keyword>
<dbReference type="Gene3D" id="1.10.1200.120">
    <property type="entry name" value="Large-conductance mechanosensitive channel, MscL, domain 1"/>
    <property type="match status" value="1"/>
</dbReference>
<organism evidence="11 12">
    <name type="scientific">Pseudofrankia inefficax (strain DSM 45817 / CECT 9037 / DDB 130130 / EuI1c)</name>
    <name type="common">Frankia inefficax</name>
    <dbReference type="NCBI Taxonomy" id="298654"/>
    <lineage>
        <taxon>Bacteria</taxon>
        <taxon>Bacillati</taxon>
        <taxon>Actinomycetota</taxon>
        <taxon>Actinomycetes</taxon>
        <taxon>Frankiales</taxon>
        <taxon>Frankiaceae</taxon>
        <taxon>Pseudofrankia</taxon>
    </lineage>
</organism>
<name>E3IYJ6_PSEI1</name>
<keyword evidence="4 10" id="KW-1003">Cell membrane</keyword>
<dbReference type="PRINTS" id="PR01264">
    <property type="entry name" value="MECHCHANNEL"/>
</dbReference>
<keyword evidence="6 10" id="KW-1133">Transmembrane helix</keyword>
<dbReference type="KEGG" id="fri:FraEuI1c_7102"/>
<evidence type="ECO:0000256" key="10">
    <source>
        <dbReference type="HAMAP-Rule" id="MF_00115"/>
    </source>
</evidence>
<dbReference type="RefSeq" id="WP_013428178.1">
    <property type="nucleotide sequence ID" value="NC_014666.1"/>
</dbReference>
<gene>
    <name evidence="10" type="primary">mscL</name>
    <name evidence="11" type="ordered locus">FraEuI1c_7102</name>
</gene>
<dbReference type="EMBL" id="CP002299">
    <property type="protein sequence ID" value="ADP85067.1"/>
    <property type="molecule type" value="Genomic_DNA"/>
</dbReference>
<dbReference type="InParanoid" id="E3IYJ6"/>
<reference evidence="11 12" key="1">
    <citation type="submission" date="2010-10" db="EMBL/GenBank/DDBJ databases">
        <title>Complete sequence of Frankia sp. EuI1c.</title>
        <authorList>
            <consortium name="US DOE Joint Genome Institute"/>
            <person name="Lucas S."/>
            <person name="Copeland A."/>
            <person name="Lapidus A."/>
            <person name="Cheng J.-F."/>
            <person name="Bruce D."/>
            <person name="Goodwin L."/>
            <person name="Pitluck S."/>
            <person name="Chertkov O."/>
            <person name="Detter J.C."/>
            <person name="Han C."/>
            <person name="Tapia R."/>
            <person name="Land M."/>
            <person name="Hauser L."/>
            <person name="Jeffries C."/>
            <person name="Kyrpides N."/>
            <person name="Ivanova N."/>
            <person name="Mikhailova N."/>
            <person name="Beauchemin N."/>
            <person name="Sen A."/>
            <person name="Sur S.A."/>
            <person name="Gtari M."/>
            <person name="Wall L."/>
            <person name="Tisa L."/>
            <person name="Woyke T."/>
        </authorList>
    </citation>
    <scope>NUCLEOTIDE SEQUENCE [LARGE SCALE GENOMIC DNA]</scope>
    <source>
        <strain evidence="12">DSM 45817 / CECT 9037 / EuI1c</strain>
    </source>
</reference>
<dbReference type="eggNOG" id="COG1970">
    <property type="taxonomic scope" value="Bacteria"/>
</dbReference>
<dbReference type="STRING" id="298654.FraEuI1c_7102"/>
<evidence type="ECO:0000256" key="3">
    <source>
        <dbReference type="ARBA" id="ARBA00022448"/>
    </source>
</evidence>